<dbReference type="Pfam" id="PF01644">
    <property type="entry name" value="Chitin_synth_1"/>
    <property type="match status" value="1"/>
</dbReference>
<feature type="transmembrane region" description="Helical" evidence="11">
    <location>
        <begin position="721"/>
        <end position="741"/>
    </location>
</feature>
<feature type="domain" description="Chitin synthase N-terminal" evidence="12">
    <location>
        <begin position="303"/>
        <end position="365"/>
    </location>
</feature>
<feature type="compositionally biased region" description="Basic and acidic residues" evidence="10">
    <location>
        <begin position="19"/>
        <end position="30"/>
    </location>
</feature>
<sequence>MARRKPVPNSADFVHLNQGHREDPYNEEQHPFINEELPRFHSSNEQISQNNDPSLSRYSTSSYEAAYGAPQNEEHSSSVDSRPPPERYQPGQPLQTIVTGETLELEDHAESSNEHHHDPFVDGYSSSQSLPYSHHSQYSSAHSLSQDPANAPHETLMGSAFSSIPKPYSQSSLPIYYNTSVDHFEYDTEAYASGTNLRTNYLSPRSRSPTPFGDDQDYKLDANNVVHYTGYSKPHNNYHNSEKVGPYDFTDEYDISQYADVPSEETFADGGEKTPSITESEAPIETRHFGPAPIGRMRRRLKKKRVQLTNGNLVVDLSVPPKLVLPYRGEPEMTKTRYTAVTCDPDDFEKDKFFLRQIESGRTTELFIVITMYNEDEVLFCRTMYGVMRNIAHLCSRKNSQTWGPDAWKKVVVCIVADGRKKIHPRVLDCLTVLGVYQPGDHMKNMVNGKEVTAHLFEYTTSFALDPNIQFKYPDKGIVPTQIIFCMKEKNQKKINSHRWFFNAFAPMLQPNVCVLLDVGTRPGNKSIYRLWKTFDVNSNVGGACGEIAAYKGKNWKNLLNPLVAAQNFEYKISNILDKPTESMFGYISVLPGAFSAYRWIALQNGKDGQGPLASYFKGEVLHGRDTDIFTSNMYLAEDRILCFELIAKANSNWVLRYVKGAIGETDVPESLPEFISQRRRWLNGSFFAAVYAIAHVGQVLRSGHSTSRKVTLMVETVYNLINLVFAWFGIGNFYLFFVILSSSLENKAFGVPSIQYFNALVQYFLASIIIACFLMSMGNKPKAAHRKYKLASIFLGALMMYILVASVLCGIAAASQKDGSLVLFSVAITCGVYVTSSLLAFDPWHLLTSFVSYLVLTPTYLCILSIYAFSNLHDISWGTKQDAVPDTDLGAAVQDSYSQVDIQMLAEAADANGIYEDALEGLRASKFADERASKVSSQVSAVKKQGKGSTDEKGGKGSSKQKVMSKREREIAAMDYYADVRTNVLLTWVLSNGVLLLLILSGASPSSTFDPEMGISRTKGYLMFILAFAAITNCVRFAGSTLYLLTRVFTA</sequence>
<feature type="region of interest" description="Disordered" evidence="10">
    <location>
        <begin position="106"/>
        <end position="158"/>
    </location>
</feature>
<dbReference type="InterPro" id="IPR013616">
    <property type="entry name" value="Chitin_synth_N"/>
</dbReference>
<accession>A0A0C3AJD9</accession>
<feature type="transmembrane region" description="Helical" evidence="11">
    <location>
        <begin position="822"/>
        <end position="842"/>
    </location>
</feature>
<keyword evidence="13" id="KW-0808">Transferase</keyword>
<dbReference type="EMBL" id="KN822025">
    <property type="protein sequence ID" value="KIM65022.1"/>
    <property type="molecule type" value="Genomic_DNA"/>
</dbReference>
<feature type="region of interest" description="Disordered" evidence="10">
    <location>
        <begin position="939"/>
        <end position="965"/>
    </location>
</feature>
<comment type="function">
    <text evidence="8">Polymerizes chitin, a structural polymer of the cell wall and septum, by transferring the sugar moiety of UDP-GlcNAc to the non-reducing end of the growing chitin polymer.</text>
</comment>
<proteinExistence type="predicted"/>
<comment type="catalytic activity">
    <reaction evidence="9">
        <text>[(1-&gt;4)-N-acetyl-beta-D-glucosaminyl](n) + UDP-N-acetyl-alpha-D-glucosamine = [(1-&gt;4)-N-acetyl-beta-D-glucosaminyl](n+1) + UDP + H(+)</text>
        <dbReference type="Rhea" id="RHEA:16637"/>
        <dbReference type="Rhea" id="RHEA-COMP:9593"/>
        <dbReference type="Rhea" id="RHEA-COMP:9595"/>
        <dbReference type="ChEBI" id="CHEBI:15378"/>
        <dbReference type="ChEBI" id="CHEBI:17029"/>
        <dbReference type="ChEBI" id="CHEBI:57705"/>
        <dbReference type="ChEBI" id="CHEBI:58223"/>
        <dbReference type="EC" id="2.4.1.16"/>
    </reaction>
</comment>
<evidence type="ECO:0000256" key="7">
    <source>
        <dbReference type="ARBA" id="ARBA00023316"/>
    </source>
</evidence>
<gene>
    <name evidence="13" type="ORF">SCLCIDRAFT_1212703</name>
</gene>
<dbReference type="GO" id="GO:0030428">
    <property type="term" value="C:cell septum"/>
    <property type="evidence" value="ECO:0007669"/>
    <property type="project" value="TreeGrafter"/>
</dbReference>
<feature type="compositionally biased region" description="Polar residues" evidence="10">
    <location>
        <begin position="41"/>
        <end position="63"/>
    </location>
</feature>
<dbReference type="GO" id="GO:0071555">
    <property type="term" value="P:cell wall organization"/>
    <property type="evidence" value="ECO:0007669"/>
    <property type="project" value="UniProtKB-KW"/>
</dbReference>
<dbReference type="InterPro" id="IPR004835">
    <property type="entry name" value="Chitin_synth"/>
</dbReference>
<dbReference type="GO" id="GO:0006031">
    <property type="term" value="P:chitin biosynthetic process"/>
    <property type="evidence" value="ECO:0007669"/>
    <property type="project" value="TreeGrafter"/>
</dbReference>
<feature type="transmembrane region" description="Helical" evidence="11">
    <location>
        <begin position="851"/>
        <end position="870"/>
    </location>
</feature>
<evidence type="ECO:0000256" key="2">
    <source>
        <dbReference type="ARBA" id="ARBA00012543"/>
    </source>
</evidence>
<dbReference type="OrthoDB" id="26569at2759"/>
<evidence type="ECO:0000313" key="14">
    <source>
        <dbReference type="Proteomes" id="UP000053989"/>
    </source>
</evidence>
<dbReference type="EC" id="2.4.1.16" evidence="2"/>
<reference evidence="13 14" key="1">
    <citation type="submission" date="2014-04" db="EMBL/GenBank/DDBJ databases">
        <authorList>
            <consortium name="DOE Joint Genome Institute"/>
            <person name="Kuo A."/>
            <person name="Kohler A."/>
            <person name="Nagy L.G."/>
            <person name="Floudas D."/>
            <person name="Copeland A."/>
            <person name="Barry K.W."/>
            <person name="Cichocki N."/>
            <person name="Veneault-Fourrey C."/>
            <person name="LaButti K."/>
            <person name="Lindquist E.A."/>
            <person name="Lipzen A."/>
            <person name="Lundell T."/>
            <person name="Morin E."/>
            <person name="Murat C."/>
            <person name="Sun H."/>
            <person name="Tunlid A."/>
            <person name="Henrissat B."/>
            <person name="Grigoriev I.V."/>
            <person name="Hibbett D.S."/>
            <person name="Martin F."/>
            <person name="Nordberg H.P."/>
            <person name="Cantor M.N."/>
            <person name="Hua S.X."/>
        </authorList>
    </citation>
    <scope>NUCLEOTIDE SEQUENCE [LARGE SCALE GENOMIC DNA]</scope>
    <source>
        <strain evidence="13 14">Foug A</strain>
    </source>
</reference>
<feature type="compositionally biased region" description="Low complexity" evidence="10">
    <location>
        <begin position="124"/>
        <end position="146"/>
    </location>
</feature>
<dbReference type="GO" id="GO:0071944">
    <property type="term" value="C:cell periphery"/>
    <property type="evidence" value="ECO:0007669"/>
    <property type="project" value="TreeGrafter"/>
</dbReference>
<dbReference type="Pfam" id="PF08407">
    <property type="entry name" value="Chitin_synth_1N"/>
    <property type="match status" value="1"/>
</dbReference>
<protein>
    <recommendedName>
        <fullName evidence="2">chitin synthase</fullName>
        <ecNumber evidence="2">2.4.1.16</ecNumber>
    </recommendedName>
</protein>
<evidence type="ECO:0000256" key="9">
    <source>
        <dbReference type="ARBA" id="ARBA00048014"/>
    </source>
</evidence>
<evidence type="ECO:0000256" key="10">
    <source>
        <dbReference type="SAM" id="MobiDB-lite"/>
    </source>
</evidence>
<keyword evidence="3" id="KW-0328">Glycosyltransferase</keyword>
<dbReference type="InParanoid" id="A0A0C3AJD9"/>
<feature type="transmembrane region" description="Helical" evidence="11">
    <location>
        <begin position="1022"/>
        <end position="1046"/>
    </location>
</feature>
<evidence type="ECO:0000256" key="4">
    <source>
        <dbReference type="ARBA" id="ARBA00022692"/>
    </source>
</evidence>
<feature type="region of interest" description="Disordered" evidence="10">
    <location>
        <begin position="199"/>
        <end position="218"/>
    </location>
</feature>
<dbReference type="GO" id="GO:0016020">
    <property type="term" value="C:membrane"/>
    <property type="evidence" value="ECO:0007669"/>
    <property type="project" value="UniProtKB-SubCell"/>
</dbReference>
<feature type="compositionally biased region" description="Basic and acidic residues" evidence="10">
    <location>
        <begin position="106"/>
        <end position="120"/>
    </location>
</feature>
<comment type="subcellular location">
    <subcellularLocation>
        <location evidence="1">Membrane</location>
        <topology evidence="1">Multi-pass membrane protein</topology>
    </subcellularLocation>
</comment>
<reference evidence="14" key="2">
    <citation type="submission" date="2015-01" db="EMBL/GenBank/DDBJ databases">
        <title>Evolutionary Origins and Diversification of the Mycorrhizal Mutualists.</title>
        <authorList>
            <consortium name="DOE Joint Genome Institute"/>
            <consortium name="Mycorrhizal Genomics Consortium"/>
            <person name="Kohler A."/>
            <person name="Kuo A."/>
            <person name="Nagy L.G."/>
            <person name="Floudas D."/>
            <person name="Copeland A."/>
            <person name="Barry K.W."/>
            <person name="Cichocki N."/>
            <person name="Veneault-Fourrey C."/>
            <person name="LaButti K."/>
            <person name="Lindquist E.A."/>
            <person name="Lipzen A."/>
            <person name="Lundell T."/>
            <person name="Morin E."/>
            <person name="Murat C."/>
            <person name="Riley R."/>
            <person name="Ohm R."/>
            <person name="Sun H."/>
            <person name="Tunlid A."/>
            <person name="Henrissat B."/>
            <person name="Grigoriev I.V."/>
            <person name="Hibbett D.S."/>
            <person name="Martin F."/>
        </authorList>
    </citation>
    <scope>NUCLEOTIDE SEQUENCE [LARGE SCALE GENOMIC DNA]</scope>
    <source>
        <strain evidence="14">Foug A</strain>
    </source>
</reference>
<dbReference type="STRING" id="1036808.A0A0C3AJD9"/>
<evidence type="ECO:0000256" key="5">
    <source>
        <dbReference type="ARBA" id="ARBA00022989"/>
    </source>
</evidence>
<evidence type="ECO:0000256" key="6">
    <source>
        <dbReference type="ARBA" id="ARBA00023136"/>
    </source>
</evidence>
<feature type="compositionally biased region" description="Polar residues" evidence="10">
    <location>
        <begin position="199"/>
        <end position="209"/>
    </location>
</feature>
<feature type="transmembrane region" description="Helical" evidence="11">
    <location>
        <begin position="791"/>
        <end position="816"/>
    </location>
</feature>
<evidence type="ECO:0000256" key="3">
    <source>
        <dbReference type="ARBA" id="ARBA00022676"/>
    </source>
</evidence>
<evidence type="ECO:0000259" key="12">
    <source>
        <dbReference type="Pfam" id="PF08407"/>
    </source>
</evidence>
<evidence type="ECO:0000256" key="1">
    <source>
        <dbReference type="ARBA" id="ARBA00004141"/>
    </source>
</evidence>
<dbReference type="GO" id="GO:0004100">
    <property type="term" value="F:chitin synthase activity"/>
    <property type="evidence" value="ECO:0007669"/>
    <property type="project" value="UniProtKB-EC"/>
</dbReference>
<dbReference type="Proteomes" id="UP000053989">
    <property type="component" value="Unassembled WGS sequence"/>
</dbReference>
<evidence type="ECO:0000256" key="8">
    <source>
        <dbReference type="ARBA" id="ARBA00024009"/>
    </source>
</evidence>
<evidence type="ECO:0000313" key="13">
    <source>
        <dbReference type="EMBL" id="KIM65022.1"/>
    </source>
</evidence>
<keyword evidence="7" id="KW-0961">Cell wall biogenesis/degradation</keyword>
<feature type="region of interest" description="Disordered" evidence="10">
    <location>
        <begin position="1"/>
        <end position="92"/>
    </location>
</feature>
<keyword evidence="4 11" id="KW-0812">Transmembrane</keyword>
<dbReference type="InterPro" id="IPR029044">
    <property type="entry name" value="Nucleotide-diphossugar_trans"/>
</dbReference>
<organism evidence="13 14">
    <name type="scientific">Scleroderma citrinum Foug A</name>
    <dbReference type="NCBI Taxonomy" id="1036808"/>
    <lineage>
        <taxon>Eukaryota</taxon>
        <taxon>Fungi</taxon>
        <taxon>Dikarya</taxon>
        <taxon>Basidiomycota</taxon>
        <taxon>Agaricomycotina</taxon>
        <taxon>Agaricomycetes</taxon>
        <taxon>Agaricomycetidae</taxon>
        <taxon>Boletales</taxon>
        <taxon>Sclerodermatineae</taxon>
        <taxon>Sclerodermataceae</taxon>
        <taxon>Scleroderma</taxon>
    </lineage>
</organism>
<keyword evidence="6 11" id="KW-0472">Membrane</keyword>
<feature type="transmembrane region" description="Helical" evidence="11">
    <location>
        <begin position="985"/>
        <end position="1001"/>
    </location>
</feature>
<dbReference type="SUPFAM" id="SSF53448">
    <property type="entry name" value="Nucleotide-diphospho-sugar transferases"/>
    <property type="match status" value="1"/>
</dbReference>
<dbReference type="PANTHER" id="PTHR22914:SF38">
    <property type="entry name" value="CHITIN SYNTHASE 2"/>
    <property type="match status" value="1"/>
</dbReference>
<dbReference type="HOGENOM" id="CLU_004760_2_1_1"/>
<dbReference type="PANTHER" id="PTHR22914">
    <property type="entry name" value="CHITIN SYNTHASE"/>
    <property type="match status" value="1"/>
</dbReference>
<dbReference type="AlphaFoldDB" id="A0A0C3AJD9"/>
<dbReference type="CDD" id="cd04190">
    <property type="entry name" value="Chitin_synth_C"/>
    <property type="match status" value="1"/>
</dbReference>
<feature type="transmembrane region" description="Helical" evidence="11">
    <location>
        <begin position="761"/>
        <end position="779"/>
    </location>
</feature>
<keyword evidence="14" id="KW-1185">Reference proteome</keyword>
<evidence type="ECO:0000256" key="11">
    <source>
        <dbReference type="SAM" id="Phobius"/>
    </source>
</evidence>
<name>A0A0C3AJD9_9AGAM</name>
<keyword evidence="5 11" id="KW-1133">Transmembrane helix</keyword>